<dbReference type="InterPro" id="IPR001041">
    <property type="entry name" value="2Fe-2S_ferredoxin-type"/>
</dbReference>
<proteinExistence type="predicted"/>
<dbReference type="InterPro" id="IPR006058">
    <property type="entry name" value="2Fe2S_fd_BS"/>
</dbReference>
<evidence type="ECO:0000313" key="4">
    <source>
        <dbReference type="EMBL" id="VEU43911.1"/>
    </source>
</evidence>
<dbReference type="InterPro" id="IPR012675">
    <property type="entry name" value="Beta-grasp_dom_sf"/>
</dbReference>
<dbReference type="InterPro" id="IPR036010">
    <property type="entry name" value="2Fe-2S_ferredoxin-like_sf"/>
</dbReference>
<protein>
    <recommendedName>
        <fullName evidence="3">2Fe-2S ferredoxin-type domain-containing protein</fullName>
    </recommendedName>
</protein>
<dbReference type="EMBL" id="CAACVS010000602">
    <property type="protein sequence ID" value="VEU43911.1"/>
    <property type="molecule type" value="Genomic_DNA"/>
</dbReference>
<sequence length="252" mass="27367">MSRRTVNILWIAIAYFASSTITSTLAFGSRATARRFPSISATTTTSLQASTAAGGSKKKNKKYVPKWVKKETLADSAGDTGSLGFDGVGLKGTIPVVFRQGNETRTSMAWAGQPIRDVASQAGQYIQYGCGKGECGTCECMMNGKWVRPCVETVPASAADASAGELVLQIKAIKAKKTSSGTFFSIRSFFMGFWNNLLGMLGFLKFRRKASENWDERKAYEDLVAQKTLEKKLLRQRLQEAEGSDQPAPGMA</sequence>
<name>A0A448ZPE5_9STRA</name>
<gene>
    <name evidence="4" type="ORF">PSNMU_V1.4_AUG-EV-PASAV3_0110130</name>
</gene>
<accession>A0A448ZPE5</accession>
<keyword evidence="2" id="KW-0411">Iron-sulfur</keyword>
<keyword evidence="5" id="KW-1185">Reference proteome</keyword>
<dbReference type="CDD" id="cd00207">
    <property type="entry name" value="fer2"/>
    <property type="match status" value="1"/>
</dbReference>
<dbReference type="PROSITE" id="PS00197">
    <property type="entry name" value="2FE2S_FER_1"/>
    <property type="match status" value="1"/>
</dbReference>
<dbReference type="Gene3D" id="3.10.20.30">
    <property type="match status" value="1"/>
</dbReference>
<reference evidence="4 5" key="1">
    <citation type="submission" date="2019-01" db="EMBL/GenBank/DDBJ databases">
        <authorList>
            <person name="Ferrante I. M."/>
        </authorList>
    </citation>
    <scope>NUCLEOTIDE SEQUENCE [LARGE SCALE GENOMIC DNA]</scope>
    <source>
        <strain evidence="4 5">B856</strain>
    </source>
</reference>
<evidence type="ECO:0000256" key="2">
    <source>
        <dbReference type="ARBA" id="ARBA00023014"/>
    </source>
</evidence>
<keyword evidence="1" id="KW-0479">Metal-binding</keyword>
<dbReference type="AlphaFoldDB" id="A0A448ZPE5"/>
<keyword evidence="1" id="KW-0408">Iron</keyword>
<organism evidence="4 5">
    <name type="scientific">Pseudo-nitzschia multistriata</name>
    <dbReference type="NCBI Taxonomy" id="183589"/>
    <lineage>
        <taxon>Eukaryota</taxon>
        <taxon>Sar</taxon>
        <taxon>Stramenopiles</taxon>
        <taxon>Ochrophyta</taxon>
        <taxon>Bacillariophyta</taxon>
        <taxon>Bacillariophyceae</taxon>
        <taxon>Bacillariophycidae</taxon>
        <taxon>Bacillariales</taxon>
        <taxon>Bacillariaceae</taxon>
        <taxon>Pseudo-nitzschia</taxon>
    </lineage>
</organism>
<feature type="domain" description="2Fe-2S ferredoxin-type" evidence="3">
    <location>
        <begin position="109"/>
        <end position="153"/>
    </location>
</feature>
<dbReference type="Pfam" id="PF00111">
    <property type="entry name" value="Fer2"/>
    <property type="match status" value="1"/>
</dbReference>
<dbReference type="GO" id="GO:0051537">
    <property type="term" value="F:2 iron, 2 sulfur cluster binding"/>
    <property type="evidence" value="ECO:0007669"/>
    <property type="project" value="UniProtKB-KW"/>
</dbReference>
<keyword evidence="1" id="KW-0001">2Fe-2S</keyword>
<dbReference type="Proteomes" id="UP000291116">
    <property type="component" value="Unassembled WGS sequence"/>
</dbReference>
<dbReference type="OrthoDB" id="43540at2759"/>
<evidence type="ECO:0000259" key="3">
    <source>
        <dbReference type="Pfam" id="PF00111"/>
    </source>
</evidence>
<evidence type="ECO:0000313" key="5">
    <source>
        <dbReference type="Proteomes" id="UP000291116"/>
    </source>
</evidence>
<evidence type="ECO:0000256" key="1">
    <source>
        <dbReference type="ARBA" id="ARBA00022714"/>
    </source>
</evidence>
<dbReference type="SUPFAM" id="SSF54292">
    <property type="entry name" value="2Fe-2S ferredoxin-like"/>
    <property type="match status" value="1"/>
</dbReference>